<protein>
    <submittedName>
        <fullName evidence="1">Uncharacterized protein</fullName>
    </submittedName>
</protein>
<dbReference type="AlphaFoldDB" id="A0A1R2CDK4"/>
<accession>A0A1R2CDK4</accession>
<keyword evidence="2" id="KW-1185">Reference proteome</keyword>
<dbReference type="EMBL" id="MPUH01000186">
    <property type="protein sequence ID" value="OMJ87083.1"/>
    <property type="molecule type" value="Genomic_DNA"/>
</dbReference>
<evidence type="ECO:0000313" key="2">
    <source>
        <dbReference type="Proteomes" id="UP000187209"/>
    </source>
</evidence>
<dbReference type="Proteomes" id="UP000187209">
    <property type="component" value="Unassembled WGS sequence"/>
</dbReference>
<evidence type="ECO:0000313" key="1">
    <source>
        <dbReference type="EMBL" id="OMJ87083.1"/>
    </source>
</evidence>
<proteinExistence type="predicted"/>
<gene>
    <name evidence="1" type="ORF">SteCoe_11231</name>
</gene>
<sequence length="171" mass="20320">MGNIKTKAHYKTKGVIDIFLWHIENLELNKAKCADIKKIPEEFEGDFIEKEAYEKKFKIPFELVETDGKVEIVNLQIMLLLISQEEQGSRIDFFKVLTNDPEQLIHYFRWKYELIYSRIPKYLISISFMHPKLGKTFLKTKQHKILDVSNLRYMQFTTSSVNILKLTMLKK</sequence>
<comment type="caution">
    <text evidence="1">The sequence shown here is derived from an EMBL/GenBank/DDBJ whole genome shotgun (WGS) entry which is preliminary data.</text>
</comment>
<reference evidence="1 2" key="1">
    <citation type="submission" date="2016-11" db="EMBL/GenBank/DDBJ databases">
        <title>The macronuclear genome of Stentor coeruleus: a giant cell with tiny introns.</title>
        <authorList>
            <person name="Slabodnick M."/>
            <person name="Ruby J.G."/>
            <person name="Reiff S.B."/>
            <person name="Swart E.C."/>
            <person name="Gosai S."/>
            <person name="Prabakaran S."/>
            <person name="Witkowska E."/>
            <person name="Larue G.E."/>
            <person name="Fisher S."/>
            <person name="Freeman R.M."/>
            <person name="Gunawardena J."/>
            <person name="Chu W."/>
            <person name="Stover N.A."/>
            <person name="Gregory B.D."/>
            <person name="Nowacki M."/>
            <person name="Derisi J."/>
            <person name="Roy S.W."/>
            <person name="Marshall W.F."/>
            <person name="Sood P."/>
        </authorList>
    </citation>
    <scope>NUCLEOTIDE SEQUENCE [LARGE SCALE GENOMIC DNA]</scope>
    <source>
        <strain evidence="1">WM001</strain>
    </source>
</reference>
<organism evidence="1 2">
    <name type="scientific">Stentor coeruleus</name>
    <dbReference type="NCBI Taxonomy" id="5963"/>
    <lineage>
        <taxon>Eukaryota</taxon>
        <taxon>Sar</taxon>
        <taxon>Alveolata</taxon>
        <taxon>Ciliophora</taxon>
        <taxon>Postciliodesmatophora</taxon>
        <taxon>Heterotrichea</taxon>
        <taxon>Heterotrichida</taxon>
        <taxon>Stentoridae</taxon>
        <taxon>Stentor</taxon>
    </lineage>
</organism>
<name>A0A1R2CDK4_9CILI</name>